<feature type="transmembrane region" description="Helical" evidence="1">
    <location>
        <begin position="30"/>
        <end position="51"/>
    </location>
</feature>
<gene>
    <name evidence="2" type="ORF">CAAU_0745</name>
</gene>
<evidence type="ECO:0000256" key="1">
    <source>
        <dbReference type="SAM" id="Phobius"/>
    </source>
</evidence>
<keyword evidence="1" id="KW-0812">Transmembrane</keyword>
<reference evidence="2 3" key="1">
    <citation type="journal article" date="2011" name="J. Bacteriol.">
        <title>Draft genome sequence of Caloramator australicus strain RC3T, a thermoanaerobe from the Great Artesian Basin of Australia.</title>
        <authorList>
            <person name="Ogg C.D."/>
            <person name="Patel B.K.C."/>
        </authorList>
    </citation>
    <scope>NUCLEOTIDE SEQUENCE [LARGE SCALE GENOMIC DNA]</scope>
    <source>
        <strain evidence="2 3">RC3</strain>
    </source>
</reference>
<feature type="transmembrane region" description="Helical" evidence="1">
    <location>
        <begin position="225"/>
        <end position="249"/>
    </location>
</feature>
<dbReference type="STRING" id="857293.CAAU_0745"/>
<dbReference type="AlphaFoldDB" id="I7K5K6"/>
<keyword evidence="1" id="KW-1133">Transmembrane helix</keyword>
<feature type="transmembrane region" description="Helical" evidence="1">
    <location>
        <begin position="196"/>
        <end position="219"/>
    </location>
</feature>
<proteinExistence type="predicted"/>
<feature type="transmembrane region" description="Helical" evidence="1">
    <location>
        <begin position="66"/>
        <end position="84"/>
    </location>
</feature>
<evidence type="ECO:0000313" key="2">
    <source>
        <dbReference type="EMBL" id="CCJ32829.1"/>
    </source>
</evidence>
<comment type="caution">
    <text evidence="2">The sequence shown here is derived from an EMBL/GenBank/DDBJ whole genome shotgun (WGS) entry which is preliminary data.</text>
</comment>
<dbReference type="InterPro" id="IPR010390">
    <property type="entry name" value="ABC-2_transporter-like"/>
</dbReference>
<dbReference type="OrthoDB" id="9788195at2"/>
<dbReference type="RefSeq" id="WP_008908105.1">
    <property type="nucleotide sequence ID" value="NZ_CAKP01000035.1"/>
</dbReference>
<dbReference type="PANTHER" id="PTHR36833:SF1">
    <property type="entry name" value="INTEGRAL MEMBRANE TRANSPORT PROTEIN"/>
    <property type="match status" value="1"/>
</dbReference>
<accession>I7K5K6</accession>
<name>I7K5K6_9CLOT</name>
<dbReference type="Pfam" id="PF06182">
    <property type="entry name" value="ABC2_membrane_6"/>
    <property type="match status" value="1"/>
</dbReference>
<organism evidence="2 3">
    <name type="scientific">Caloramator australicus RC3</name>
    <dbReference type="NCBI Taxonomy" id="857293"/>
    <lineage>
        <taxon>Bacteria</taxon>
        <taxon>Bacillati</taxon>
        <taxon>Bacillota</taxon>
        <taxon>Clostridia</taxon>
        <taxon>Eubacteriales</taxon>
        <taxon>Clostridiaceae</taxon>
        <taxon>Caloramator</taxon>
    </lineage>
</organism>
<keyword evidence="1" id="KW-0472">Membrane</keyword>
<feature type="transmembrane region" description="Helical" evidence="1">
    <location>
        <begin position="156"/>
        <end position="175"/>
    </location>
</feature>
<dbReference type="eggNOG" id="COG3694">
    <property type="taxonomic scope" value="Bacteria"/>
</dbReference>
<protein>
    <submittedName>
        <fullName evidence="2">Uncharacterized protein</fullName>
    </submittedName>
</protein>
<keyword evidence="3" id="KW-1185">Reference proteome</keyword>
<evidence type="ECO:0000313" key="3">
    <source>
        <dbReference type="Proteomes" id="UP000007652"/>
    </source>
</evidence>
<dbReference type="PANTHER" id="PTHR36833">
    <property type="entry name" value="SLR0610 PROTEIN-RELATED"/>
    <property type="match status" value="1"/>
</dbReference>
<sequence length="265" mass="30581">MLMEVRRHFKMLFSYVKFNLKCSSEYKISFLTQIFGMILNNGSFLIFWWIIFRNVNIIGGYSFDDVLILWGLASSSFGLTYILFGNVRELSDFIISGRLDSYILQPADIVLNTCASKMEVSSWGDLIYGYILLILAGRFDLKGAFLFTLFTVTGSIIYFSLILLLNSLAFYLGNVESTKRILDMFFLAFATYPEGIFDNFFRFMFYSVLPVGFSIYLPIRIFNNFSLLSIILVILAALVWLFISFKVFYSGLKRYESANIMEAKI</sequence>
<dbReference type="Proteomes" id="UP000007652">
    <property type="component" value="Unassembled WGS sequence"/>
</dbReference>
<feature type="transmembrane region" description="Helical" evidence="1">
    <location>
        <begin position="127"/>
        <end position="150"/>
    </location>
</feature>
<dbReference type="EMBL" id="CAKP01000035">
    <property type="protein sequence ID" value="CCJ32829.1"/>
    <property type="molecule type" value="Genomic_DNA"/>
</dbReference>